<dbReference type="SMR" id="A0A816LQQ6"/>
<comment type="similarity">
    <text evidence="1">Belongs to the staygreen family.</text>
</comment>
<organism evidence="3">
    <name type="scientific">Brassica napus</name>
    <name type="common">Rape</name>
    <dbReference type="NCBI Taxonomy" id="3708"/>
    <lineage>
        <taxon>Eukaryota</taxon>
        <taxon>Viridiplantae</taxon>
        <taxon>Streptophyta</taxon>
        <taxon>Embryophyta</taxon>
        <taxon>Tracheophyta</taxon>
        <taxon>Spermatophyta</taxon>
        <taxon>Magnoliopsida</taxon>
        <taxon>eudicotyledons</taxon>
        <taxon>Gunneridae</taxon>
        <taxon>Pentapetalae</taxon>
        <taxon>rosids</taxon>
        <taxon>malvids</taxon>
        <taxon>Brassicales</taxon>
        <taxon>Brassicaceae</taxon>
        <taxon>Brassiceae</taxon>
        <taxon>Brassica</taxon>
    </lineage>
</organism>
<proteinExistence type="inferred from homology"/>
<dbReference type="AlphaFoldDB" id="A0A816LQQ6"/>
<dbReference type="PANTHER" id="PTHR31750:SF18">
    <property type="entry name" value="MAGNESIUM DECHELATASE SGRL, CHLOROPLASTIC"/>
    <property type="match status" value="1"/>
</dbReference>
<evidence type="ECO:0000259" key="2">
    <source>
        <dbReference type="Pfam" id="PF12638"/>
    </source>
</evidence>
<dbReference type="Proteomes" id="UP001295469">
    <property type="component" value="Chromosome C07"/>
</dbReference>
<sequence length="53" mass="6293">MFRENPELMDAYVWVYFHSSTPKYNRIECWGPLKYAAKRFTKTGNTPASTMRT</sequence>
<protein>
    <submittedName>
        <fullName evidence="3">(rape) hypothetical protein</fullName>
    </submittedName>
</protein>
<dbReference type="Pfam" id="PF12638">
    <property type="entry name" value="Staygreen"/>
    <property type="match status" value="1"/>
</dbReference>
<reference evidence="3" key="1">
    <citation type="submission" date="2021-01" db="EMBL/GenBank/DDBJ databases">
        <authorList>
            <consortium name="Genoscope - CEA"/>
            <person name="William W."/>
        </authorList>
    </citation>
    <scope>NUCLEOTIDE SEQUENCE</scope>
</reference>
<evidence type="ECO:0000256" key="1">
    <source>
        <dbReference type="ARBA" id="ARBA00009234"/>
    </source>
</evidence>
<dbReference type="PANTHER" id="PTHR31750">
    <property type="entry name" value="PROTEIN STAY-GREEN 1, CHLOROPLASTIC-RELATED"/>
    <property type="match status" value="1"/>
</dbReference>
<gene>
    <name evidence="3" type="ORF">DARMORV10_C07P04210.1</name>
</gene>
<accession>A0A816LQQ6</accession>
<dbReference type="EMBL" id="HG994371">
    <property type="protein sequence ID" value="CAF1949767.1"/>
    <property type="molecule type" value="Genomic_DNA"/>
</dbReference>
<evidence type="ECO:0000313" key="3">
    <source>
        <dbReference type="EMBL" id="CAF1949767.1"/>
    </source>
</evidence>
<feature type="domain" description="Staygreen protein" evidence="2">
    <location>
        <begin position="1"/>
        <end position="34"/>
    </location>
</feature>
<name>A0A816LQQ6_BRANA</name>
<dbReference type="InterPro" id="IPR024438">
    <property type="entry name" value="Staygreen"/>
</dbReference>